<protein>
    <submittedName>
        <fullName evidence="2">Polyprotein</fullName>
    </submittedName>
</protein>
<accession>A0A225UTI2</accession>
<dbReference type="Gene3D" id="1.10.340.70">
    <property type="match status" value="1"/>
</dbReference>
<dbReference type="Proteomes" id="UP000198211">
    <property type="component" value="Unassembled WGS sequence"/>
</dbReference>
<dbReference type="PANTHER" id="PTHR35046:SF26">
    <property type="entry name" value="RNA-DIRECTED DNA POLYMERASE"/>
    <property type="match status" value="1"/>
</dbReference>
<dbReference type="InterPro" id="IPR001584">
    <property type="entry name" value="Integrase_cat-core"/>
</dbReference>
<evidence type="ECO:0000313" key="3">
    <source>
        <dbReference type="Proteomes" id="UP000198211"/>
    </source>
</evidence>
<dbReference type="AlphaFoldDB" id="A0A225UTI2"/>
<gene>
    <name evidence="2" type="ORF">PHMEG_00033577</name>
</gene>
<dbReference type="EMBL" id="NBNE01011944">
    <property type="protein sequence ID" value="OWY96211.1"/>
    <property type="molecule type" value="Genomic_DNA"/>
</dbReference>
<dbReference type="InterPro" id="IPR012337">
    <property type="entry name" value="RNaseH-like_sf"/>
</dbReference>
<dbReference type="OrthoDB" id="111946at2759"/>
<dbReference type="InterPro" id="IPR036397">
    <property type="entry name" value="RNaseH_sf"/>
</dbReference>
<dbReference type="InterPro" id="IPR041588">
    <property type="entry name" value="Integrase_H2C2"/>
</dbReference>
<comment type="caution">
    <text evidence="2">The sequence shown here is derived from an EMBL/GenBank/DDBJ whole genome shotgun (WGS) entry which is preliminary data.</text>
</comment>
<dbReference type="Pfam" id="PF17921">
    <property type="entry name" value="Integrase_H2C2"/>
    <property type="match status" value="1"/>
</dbReference>
<proteinExistence type="predicted"/>
<dbReference type="PANTHER" id="PTHR35046">
    <property type="entry name" value="ZINC KNUCKLE (CCHC-TYPE) FAMILY PROTEIN"/>
    <property type="match status" value="1"/>
</dbReference>
<name>A0A225UTI2_9STRA</name>
<evidence type="ECO:0000259" key="1">
    <source>
        <dbReference type="PROSITE" id="PS50994"/>
    </source>
</evidence>
<keyword evidence="3" id="KW-1185">Reference proteome</keyword>
<evidence type="ECO:0000313" key="2">
    <source>
        <dbReference type="EMBL" id="OWY96211.1"/>
    </source>
</evidence>
<organism evidence="2 3">
    <name type="scientific">Phytophthora megakarya</name>
    <dbReference type="NCBI Taxonomy" id="4795"/>
    <lineage>
        <taxon>Eukaryota</taxon>
        <taxon>Sar</taxon>
        <taxon>Stramenopiles</taxon>
        <taxon>Oomycota</taxon>
        <taxon>Peronosporomycetes</taxon>
        <taxon>Peronosporales</taxon>
        <taxon>Peronosporaceae</taxon>
        <taxon>Phytophthora</taxon>
    </lineage>
</organism>
<reference evidence="3" key="1">
    <citation type="submission" date="2017-03" db="EMBL/GenBank/DDBJ databases">
        <title>Phytopthora megakarya and P. palmivora, two closely related causual agents of cacao black pod achieved similar genome size and gene model numbers by different mechanisms.</title>
        <authorList>
            <person name="Ali S."/>
            <person name="Shao J."/>
            <person name="Larry D.J."/>
            <person name="Kronmiller B."/>
            <person name="Shen D."/>
            <person name="Strem M.D."/>
            <person name="Melnick R.L."/>
            <person name="Guiltinan M.J."/>
            <person name="Tyler B.M."/>
            <person name="Meinhardt L.W."/>
            <person name="Bailey B.A."/>
        </authorList>
    </citation>
    <scope>NUCLEOTIDE SEQUENCE [LARGE SCALE GENOMIC DNA]</scope>
    <source>
        <strain evidence="3">zdho120</strain>
    </source>
</reference>
<feature type="domain" description="Integrase catalytic" evidence="1">
    <location>
        <begin position="96"/>
        <end position="235"/>
    </location>
</feature>
<dbReference type="SUPFAM" id="SSF53098">
    <property type="entry name" value="Ribonuclease H-like"/>
    <property type="match status" value="1"/>
</dbReference>
<sequence>MQTIFTAIKRQANGLLWYQTPADDVPRIVVPNDVKLRQTIISECHDSNYSGHPGARTYLTLARRWYWSRMLKSIQKFVADCEPCRRNKPRLAKALGLLEPLKVTNERWRSISMDFITDLPQPKREVDSIWVVVDRLTKRCHFVSTTKKVTAEGVARLFIDHIWKLHGMPTSIVSDRDRKFVSAFWQHVFKSIGTKLSMTVAHRAQGDGQTELMNRTLESTFAALWDRCKMTGMFT</sequence>
<dbReference type="Gene3D" id="3.30.420.10">
    <property type="entry name" value="Ribonuclease H-like superfamily/Ribonuclease H"/>
    <property type="match status" value="1"/>
</dbReference>
<dbReference type="GO" id="GO:0003676">
    <property type="term" value="F:nucleic acid binding"/>
    <property type="evidence" value="ECO:0007669"/>
    <property type="project" value="InterPro"/>
</dbReference>
<dbReference type="GO" id="GO:0015074">
    <property type="term" value="P:DNA integration"/>
    <property type="evidence" value="ECO:0007669"/>
    <property type="project" value="InterPro"/>
</dbReference>
<dbReference type="PROSITE" id="PS50994">
    <property type="entry name" value="INTEGRASE"/>
    <property type="match status" value="1"/>
</dbReference>
<dbReference type="Pfam" id="PF00665">
    <property type="entry name" value="rve"/>
    <property type="match status" value="1"/>
</dbReference>